<dbReference type="EMBL" id="JAWDGP010004208">
    <property type="protein sequence ID" value="KAK3766667.1"/>
    <property type="molecule type" value="Genomic_DNA"/>
</dbReference>
<dbReference type="AlphaFoldDB" id="A0AAE1DDP4"/>
<gene>
    <name evidence="1" type="ORF">RRG08_042445</name>
</gene>
<proteinExistence type="predicted"/>
<sequence length="79" mass="8827">MTDNLLVSSNNGCVHLTDYWVIAEWRSQNYNDGSLVAQARDVEEGKLQLKETQGMRASGFDQDSSINYSATPLPVFPMD</sequence>
<comment type="caution">
    <text evidence="1">The sequence shown here is derived from an EMBL/GenBank/DDBJ whole genome shotgun (WGS) entry which is preliminary data.</text>
</comment>
<evidence type="ECO:0000313" key="2">
    <source>
        <dbReference type="Proteomes" id="UP001283361"/>
    </source>
</evidence>
<reference evidence="1" key="1">
    <citation type="journal article" date="2023" name="G3 (Bethesda)">
        <title>A reference genome for the long-term kleptoplast-retaining sea slug Elysia crispata morphotype clarki.</title>
        <authorList>
            <person name="Eastman K.E."/>
            <person name="Pendleton A.L."/>
            <person name="Shaikh M.A."/>
            <person name="Suttiyut T."/>
            <person name="Ogas R."/>
            <person name="Tomko P."/>
            <person name="Gavelis G."/>
            <person name="Widhalm J.R."/>
            <person name="Wisecaver J.H."/>
        </authorList>
    </citation>
    <scope>NUCLEOTIDE SEQUENCE</scope>
    <source>
        <strain evidence="1">ECLA1</strain>
    </source>
</reference>
<protein>
    <submittedName>
        <fullName evidence="1">Uncharacterized protein</fullName>
    </submittedName>
</protein>
<keyword evidence="2" id="KW-1185">Reference proteome</keyword>
<organism evidence="1 2">
    <name type="scientific">Elysia crispata</name>
    <name type="common">lettuce slug</name>
    <dbReference type="NCBI Taxonomy" id="231223"/>
    <lineage>
        <taxon>Eukaryota</taxon>
        <taxon>Metazoa</taxon>
        <taxon>Spiralia</taxon>
        <taxon>Lophotrochozoa</taxon>
        <taxon>Mollusca</taxon>
        <taxon>Gastropoda</taxon>
        <taxon>Heterobranchia</taxon>
        <taxon>Euthyneura</taxon>
        <taxon>Panpulmonata</taxon>
        <taxon>Sacoglossa</taxon>
        <taxon>Placobranchoidea</taxon>
        <taxon>Plakobranchidae</taxon>
        <taxon>Elysia</taxon>
    </lineage>
</organism>
<accession>A0AAE1DDP4</accession>
<evidence type="ECO:0000313" key="1">
    <source>
        <dbReference type="EMBL" id="KAK3766667.1"/>
    </source>
</evidence>
<name>A0AAE1DDP4_9GAST</name>
<dbReference type="Proteomes" id="UP001283361">
    <property type="component" value="Unassembled WGS sequence"/>
</dbReference>